<evidence type="ECO:0000313" key="12">
    <source>
        <dbReference type="Proteomes" id="UP000199541"/>
    </source>
</evidence>
<protein>
    <submittedName>
        <fullName evidence="11">Exosortase D, VPLPA-CTERM-specific</fullName>
    </submittedName>
</protein>
<keyword evidence="5" id="KW-0378">Hydrolase</keyword>
<keyword evidence="2" id="KW-1003">Cell membrane</keyword>
<dbReference type="InterPro" id="IPR014263">
    <property type="entry name" value="Methanolan_biosynth_EpsI"/>
</dbReference>
<reference evidence="11 12" key="2">
    <citation type="submission" date="2016-10" db="EMBL/GenBank/DDBJ databases">
        <authorList>
            <person name="Varghese N."/>
            <person name="Submissions S."/>
        </authorList>
    </citation>
    <scope>NUCLEOTIDE SEQUENCE [LARGE SCALE GENOMIC DNA]</scope>
    <source>
        <strain evidence="11 12">DSM 24802</strain>
    </source>
</reference>
<feature type="transmembrane region" description="Helical" evidence="8">
    <location>
        <begin position="199"/>
        <end position="218"/>
    </location>
</feature>
<dbReference type="AlphaFoldDB" id="A0AAN4UND7"/>
<feature type="transmembrane region" description="Helical" evidence="8">
    <location>
        <begin position="225"/>
        <end position="248"/>
    </location>
</feature>
<dbReference type="NCBIfam" id="TIGR04152">
    <property type="entry name" value="exosort_VPLPA"/>
    <property type="match status" value="1"/>
</dbReference>
<evidence type="ECO:0000313" key="10">
    <source>
        <dbReference type="EMBL" id="GHD98539.1"/>
    </source>
</evidence>
<evidence type="ECO:0000256" key="8">
    <source>
        <dbReference type="SAM" id="Phobius"/>
    </source>
</evidence>
<evidence type="ECO:0000256" key="3">
    <source>
        <dbReference type="ARBA" id="ARBA00022670"/>
    </source>
</evidence>
<feature type="transmembrane region" description="Helical" evidence="8">
    <location>
        <begin position="133"/>
        <end position="154"/>
    </location>
</feature>
<dbReference type="InterPro" id="IPR026491">
    <property type="entry name" value="ExosortD_VPLPA"/>
</dbReference>
<name>A0AAN4UND7_9RHOB</name>
<evidence type="ECO:0000256" key="1">
    <source>
        <dbReference type="ARBA" id="ARBA00004651"/>
    </source>
</evidence>
<keyword evidence="3" id="KW-0645">Protease</keyword>
<dbReference type="InterPro" id="IPR013426">
    <property type="entry name" value="EpsH-like"/>
</dbReference>
<evidence type="ECO:0000256" key="7">
    <source>
        <dbReference type="ARBA" id="ARBA00023136"/>
    </source>
</evidence>
<gene>
    <name evidence="10" type="ORF">GCM10008024_02460</name>
    <name evidence="11" type="ORF">SAMN05444006_101301</name>
</gene>
<evidence type="ECO:0000259" key="9">
    <source>
        <dbReference type="Pfam" id="PF11984"/>
    </source>
</evidence>
<dbReference type="InterPro" id="IPR019127">
    <property type="entry name" value="Exosortase"/>
</dbReference>
<feature type="transmembrane region" description="Helical" evidence="8">
    <location>
        <begin position="85"/>
        <end position="103"/>
    </location>
</feature>
<dbReference type="NCBIfam" id="TIGR04178">
    <property type="entry name" value="exo_archaeo"/>
    <property type="match status" value="1"/>
</dbReference>
<keyword evidence="12" id="KW-1185">Reference proteome</keyword>
<dbReference type="NCBIfam" id="TIGR02602">
    <property type="entry name" value="8TM_EpsH"/>
    <property type="match status" value="1"/>
</dbReference>
<dbReference type="GO" id="GO:0005886">
    <property type="term" value="C:plasma membrane"/>
    <property type="evidence" value="ECO:0007669"/>
    <property type="project" value="UniProtKB-SubCell"/>
</dbReference>
<dbReference type="EMBL" id="FNOB01000001">
    <property type="protein sequence ID" value="SDW11474.1"/>
    <property type="molecule type" value="Genomic_DNA"/>
</dbReference>
<evidence type="ECO:0000256" key="6">
    <source>
        <dbReference type="ARBA" id="ARBA00022989"/>
    </source>
</evidence>
<keyword evidence="4 8" id="KW-0812">Transmembrane</keyword>
<reference evidence="10" key="1">
    <citation type="journal article" date="2014" name="Int. J. Syst. Evol. Microbiol.">
        <title>Complete genome sequence of Corynebacterium casei LMG S-19264T (=DSM 44701T), isolated from a smear-ripened cheese.</title>
        <authorList>
            <consortium name="US DOE Joint Genome Institute (JGI-PGF)"/>
            <person name="Walter F."/>
            <person name="Albersmeier A."/>
            <person name="Kalinowski J."/>
            <person name="Ruckert C."/>
        </authorList>
    </citation>
    <scope>NUCLEOTIDE SEQUENCE</scope>
    <source>
        <strain evidence="10">CGMCC 1.10859</strain>
    </source>
</reference>
<dbReference type="GO" id="GO:0008233">
    <property type="term" value="F:peptidase activity"/>
    <property type="evidence" value="ECO:0007669"/>
    <property type="project" value="UniProtKB-KW"/>
</dbReference>
<organism evidence="10 13">
    <name type="scientific">Allgaiera indica</name>
    <dbReference type="NCBI Taxonomy" id="765699"/>
    <lineage>
        <taxon>Bacteria</taxon>
        <taxon>Pseudomonadati</taxon>
        <taxon>Pseudomonadota</taxon>
        <taxon>Alphaproteobacteria</taxon>
        <taxon>Rhodobacterales</taxon>
        <taxon>Paracoccaceae</taxon>
        <taxon>Allgaiera</taxon>
    </lineage>
</organism>
<feature type="transmembrane region" description="Helical" evidence="8">
    <location>
        <begin position="268"/>
        <end position="286"/>
    </location>
</feature>
<comment type="caution">
    <text evidence="10">The sequence shown here is derived from an EMBL/GenBank/DDBJ whole genome shotgun (WGS) entry which is preliminary data.</text>
</comment>
<evidence type="ECO:0000256" key="2">
    <source>
        <dbReference type="ARBA" id="ARBA00022475"/>
    </source>
</evidence>
<dbReference type="Proteomes" id="UP000199541">
    <property type="component" value="Unassembled WGS sequence"/>
</dbReference>
<proteinExistence type="predicted"/>
<feature type="transmembrane region" description="Helical" evidence="8">
    <location>
        <begin position="322"/>
        <end position="339"/>
    </location>
</feature>
<dbReference type="Pfam" id="PF11984">
    <property type="entry name" value="DUF3485"/>
    <property type="match status" value="1"/>
</dbReference>
<evidence type="ECO:0000256" key="4">
    <source>
        <dbReference type="ARBA" id="ARBA00022692"/>
    </source>
</evidence>
<evidence type="ECO:0000256" key="5">
    <source>
        <dbReference type="ARBA" id="ARBA00022801"/>
    </source>
</evidence>
<dbReference type="Proteomes" id="UP000634647">
    <property type="component" value="Unassembled WGS sequence"/>
</dbReference>
<comment type="subcellular location">
    <subcellularLocation>
        <location evidence="1">Cell membrane</location>
        <topology evidence="1">Multi-pass membrane protein</topology>
    </subcellularLocation>
</comment>
<sequence length="532" mass="58717">MTLTNDYVHPPSGFAAFRGWGVFWFVVAVVSAAIYFQTGLETLFRAWATPEYSHGPLIPILSLFLFLRQLKSVPINTAPVTDRTPGVMVLIFALLLGGVGRMIQIPDFAAYAIILWVGGLILVSFGWRDGRQFWPPVLHLVYMLPLPGVLYYGLSTYLQGVSSELGVWMLRLIDVPVYLEGNIIDLGVYKLQVAEACSGLRYLFPILSFSYIFAVLYRGPMWHKAILLVSAVPITVFMNSVRIAIAGAVVDHFGLSFVEGVTHFMEGWVIFVTCVLILFALAWLLLRLHPEKHSLVAALDLETAGLGPQFRRIGLVRPSKELIGVALLVSALAAAWQVIPPRQLSQVQREPFYLFPRQVGDWSVGESARLTPDIARILAADDYISAPLTRPGTPQAVDLFVAWYRDQMTGGTHSPTVCLPGAGWEIASLETIKVSKDLGGARPFTLKRAIIQKGVERMLVYYWYDQQGVNTASSYYAKLTLTKAKVLTGRSDGALVRLITPINSGNDVAAAEARLQDALRAVIKPLNRFVPG</sequence>
<keyword evidence="6 8" id="KW-1133">Transmembrane helix</keyword>
<dbReference type="GO" id="GO:0006508">
    <property type="term" value="P:proteolysis"/>
    <property type="evidence" value="ECO:0007669"/>
    <property type="project" value="UniProtKB-KW"/>
</dbReference>
<evidence type="ECO:0000313" key="11">
    <source>
        <dbReference type="EMBL" id="SDW11474.1"/>
    </source>
</evidence>
<dbReference type="Pfam" id="PF09721">
    <property type="entry name" value="Exosortase_EpsH"/>
    <property type="match status" value="1"/>
</dbReference>
<keyword evidence="7 8" id="KW-0472">Membrane</keyword>
<evidence type="ECO:0000313" key="13">
    <source>
        <dbReference type="Proteomes" id="UP000634647"/>
    </source>
</evidence>
<feature type="domain" description="Methanolan biosynthesis EpsI" evidence="9">
    <location>
        <begin position="325"/>
        <end position="529"/>
    </location>
</feature>
<feature type="transmembrane region" description="Helical" evidence="8">
    <location>
        <begin position="108"/>
        <end position="127"/>
    </location>
</feature>
<dbReference type="NCBIfam" id="TIGR02914">
    <property type="entry name" value="EpsI_fam"/>
    <property type="match status" value="1"/>
</dbReference>
<feature type="transmembrane region" description="Helical" evidence="8">
    <location>
        <begin position="20"/>
        <end position="40"/>
    </location>
</feature>
<reference evidence="10" key="3">
    <citation type="submission" date="2023-06" db="EMBL/GenBank/DDBJ databases">
        <authorList>
            <person name="Sun Q."/>
            <person name="Zhou Y."/>
        </authorList>
    </citation>
    <scope>NUCLEOTIDE SEQUENCE</scope>
    <source>
        <strain evidence="10">CGMCC 1.10859</strain>
    </source>
</reference>
<accession>A0AAN4UND7</accession>
<dbReference type="EMBL" id="BNAB01000001">
    <property type="protein sequence ID" value="GHD98539.1"/>
    <property type="molecule type" value="Genomic_DNA"/>
</dbReference>
<dbReference type="InterPro" id="IPR026392">
    <property type="entry name" value="Exo/Archaeosortase_dom"/>
</dbReference>